<keyword evidence="1" id="KW-0863">Zinc-finger</keyword>
<dbReference type="RefSeq" id="WP_015733391.1">
    <property type="nucleotide sequence ID" value="NC_013407.1"/>
</dbReference>
<dbReference type="Gene3D" id="3.30.160.60">
    <property type="entry name" value="Classic Zinc Finger"/>
    <property type="match status" value="1"/>
</dbReference>
<dbReference type="AlphaFoldDB" id="C9RHW9"/>
<accession>C9RHW9</accession>
<keyword evidence="4" id="KW-1185">Reference proteome</keyword>
<evidence type="ECO:0000313" key="4">
    <source>
        <dbReference type="Proteomes" id="UP000002063"/>
    </source>
</evidence>
<gene>
    <name evidence="3" type="ordered locus">Metvu_1318</name>
</gene>
<evidence type="ECO:0000256" key="1">
    <source>
        <dbReference type="PROSITE-ProRule" id="PRU00042"/>
    </source>
</evidence>
<dbReference type="KEGG" id="mvu:Metvu_1318"/>
<proteinExistence type="predicted"/>
<keyword evidence="1" id="KW-0479">Metal-binding</keyword>
<dbReference type="HOGENOM" id="CLU_203610_0_0_2"/>
<dbReference type="GeneID" id="8513659"/>
<dbReference type="EMBL" id="CP001787">
    <property type="protein sequence ID" value="ACX73171.1"/>
    <property type="molecule type" value="Genomic_DNA"/>
</dbReference>
<dbReference type="Proteomes" id="UP000002063">
    <property type="component" value="Chromosome"/>
</dbReference>
<evidence type="ECO:0000313" key="3">
    <source>
        <dbReference type="EMBL" id="ACX73171.1"/>
    </source>
</evidence>
<dbReference type="InterPro" id="IPR036236">
    <property type="entry name" value="Znf_C2H2_sf"/>
</dbReference>
<dbReference type="PROSITE" id="PS00028">
    <property type="entry name" value="ZINC_FINGER_C2H2_1"/>
    <property type="match status" value="1"/>
</dbReference>
<protein>
    <submittedName>
        <fullName evidence="3">Zinc finger C2H2-type domain protein</fullName>
    </submittedName>
</protein>
<dbReference type="STRING" id="579137.Metvu_1318"/>
<sequence>MRLKAEKIVGRDGEVFFRCPRCGKLFRYSKDYTKHVNKAHRHLLSQ</sequence>
<organism evidence="3 4">
    <name type="scientific">Methanocaldococcus vulcanius (strain ATCC 700851 / DSM 12094 / M7)</name>
    <name type="common">Methanococcus vulcanius</name>
    <dbReference type="NCBI Taxonomy" id="579137"/>
    <lineage>
        <taxon>Archaea</taxon>
        <taxon>Methanobacteriati</taxon>
        <taxon>Methanobacteriota</taxon>
        <taxon>Methanomada group</taxon>
        <taxon>Methanococci</taxon>
        <taxon>Methanococcales</taxon>
        <taxon>Methanocaldococcaceae</taxon>
        <taxon>Methanocaldococcus</taxon>
    </lineage>
</organism>
<dbReference type="InterPro" id="IPR013087">
    <property type="entry name" value="Znf_C2H2_type"/>
</dbReference>
<dbReference type="eggNOG" id="arCOG03461">
    <property type="taxonomic scope" value="Archaea"/>
</dbReference>
<dbReference type="SUPFAM" id="SSF57667">
    <property type="entry name" value="beta-beta-alpha zinc fingers"/>
    <property type="match status" value="1"/>
</dbReference>
<dbReference type="PROSITE" id="PS50157">
    <property type="entry name" value="ZINC_FINGER_C2H2_2"/>
    <property type="match status" value="1"/>
</dbReference>
<keyword evidence="1" id="KW-0862">Zinc</keyword>
<dbReference type="OrthoDB" id="63170at2157"/>
<reference evidence="3" key="1">
    <citation type="submission" date="2009-10" db="EMBL/GenBank/DDBJ databases">
        <title>Complete sequence of chromosome of Methanocaldococcus vulcanius M7.</title>
        <authorList>
            <consortium name="US DOE Joint Genome Institute"/>
            <person name="Lucas S."/>
            <person name="Copeland A."/>
            <person name="Lapidus A."/>
            <person name="Glavina del Rio T."/>
            <person name="Dalin E."/>
            <person name="Tice H."/>
            <person name="Bruce D."/>
            <person name="Goodwin L."/>
            <person name="Pitluck S."/>
            <person name="Lcollab F.I."/>
            <person name="Brettin T."/>
            <person name="Detter J.C."/>
            <person name="Han C."/>
            <person name="Tapia R."/>
            <person name="Kuske C.R."/>
            <person name="Schmutz J."/>
            <person name="Larimer F."/>
            <person name="Land M."/>
            <person name="Hauser L."/>
            <person name="Kyrpides N."/>
            <person name="Ovchinikova G."/>
            <person name="Sieprawska-Lupa M."/>
            <person name="Whitman W.B."/>
            <person name="Woyke T."/>
        </authorList>
    </citation>
    <scope>NUCLEOTIDE SEQUENCE [LARGE SCALE GENOMIC DNA]</scope>
    <source>
        <strain evidence="3">M7</strain>
    </source>
</reference>
<feature type="domain" description="C2H2-type" evidence="2">
    <location>
        <begin position="17"/>
        <end position="40"/>
    </location>
</feature>
<evidence type="ECO:0000259" key="2">
    <source>
        <dbReference type="PROSITE" id="PS50157"/>
    </source>
</evidence>
<name>C9RHW9_METVM</name>
<dbReference type="GO" id="GO:0008270">
    <property type="term" value="F:zinc ion binding"/>
    <property type="evidence" value="ECO:0007669"/>
    <property type="project" value="UniProtKB-KW"/>
</dbReference>